<organism evidence="2 3">
    <name type="scientific">Piptocephalis cylindrospora</name>
    <dbReference type="NCBI Taxonomy" id="1907219"/>
    <lineage>
        <taxon>Eukaryota</taxon>
        <taxon>Fungi</taxon>
        <taxon>Fungi incertae sedis</taxon>
        <taxon>Zoopagomycota</taxon>
        <taxon>Zoopagomycotina</taxon>
        <taxon>Zoopagomycetes</taxon>
        <taxon>Zoopagales</taxon>
        <taxon>Piptocephalidaceae</taxon>
        <taxon>Piptocephalis</taxon>
    </lineage>
</organism>
<evidence type="ECO:0000313" key="3">
    <source>
        <dbReference type="Proteomes" id="UP000267251"/>
    </source>
</evidence>
<protein>
    <submittedName>
        <fullName evidence="2">Uncharacterized protein</fullName>
    </submittedName>
</protein>
<dbReference type="Proteomes" id="UP000267251">
    <property type="component" value="Unassembled WGS sequence"/>
</dbReference>
<proteinExistence type="predicted"/>
<feature type="region of interest" description="Disordered" evidence="1">
    <location>
        <begin position="232"/>
        <end position="262"/>
    </location>
</feature>
<name>A0A4P9Y2C4_9FUNG</name>
<sequence>MGSGYGIFMTRPESRREREKREEGKKRRKRRNIWHDGRRGETPSWDCVFLDGDGGLVGEINLLDPVFGHKGDGHDVAVKMPGLAFSWSGHPMYHPKKRPVFSAKRCYSAFLHLLDCTGEYGNAVKVHNILVWYGEGSDRGELFVVHVWAVDVLKKAQDVLKHLDVYDQEGRKGHTANRVGQEQEEGCASNVALQPLDKFGSPSDAMWLALYSQFMQAFATHDGDRQRQYELFNRGSGPGRGRSREDQAQHGSDPPSLLHEAGNNLAKGRSFSCLEVLAGMAVVAWISEVERARV</sequence>
<dbReference type="EMBL" id="KZ988437">
    <property type="protein sequence ID" value="RKP12201.1"/>
    <property type="molecule type" value="Genomic_DNA"/>
</dbReference>
<keyword evidence="3" id="KW-1185">Reference proteome</keyword>
<gene>
    <name evidence="2" type="ORF">BJ684DRAFT_17288</name>
</gene>
<evidence type="ECO:0000313" key="2">
    <source>
        <dbReference type="EMBL" id="RKP12201.1"/>
    </source>
</evidence>
<feature type="non-terminal residue" evidence="2">
    <location>
        <position position="294"/>
    </location>
</feature>
<reference evidence="3" key="1">
    <citation type="journal article" date="2018" name="Nat. Microbiol.">
        <title>Leveraging single-cell genomics to expand the fungal tree of life.</title>
        <authorList>
            <person name="Ahrendt S.R."/>
            <person name="Quandt C.A."/>
            <person name="Ciobanu D."/>
            <person name="Clum A."/>
            <person name="Salamov A."/>
            <person name="Andreopoulos B."/>
            <person name="Cheng J.F."/>
            <person name="Woyke T."/>
            <person name="Pelin A."/>
            <person name="Henrissat B."/>
            <person name="Reynolds N.K."/>
            <person name="Benny G.L."/>
            <person name="Smith M.E."/>
            <person name="James T.Y."/>
            <person name="Grigoriev I.V."/>
        </authorList>
    </citation>
    <scope>NUCLEOTIDE SEQUENCE [LARGE SCALE GENOMIC DNA]</scope>
</reference>
<feature type="compositionally biased region" description="Basic and acidic residues" evidence="1">
    <location>
        <begin position="12"/>
        <end position="25"/>
    </location>
</feature>
<evidence type="ECO:0000256" key="1">
    <source>
        <dbReference type="SAM" id="MobiDB-lite"/>
    </source>
</evidence>
<feature type="region of interest" description="Disordered" evidence="1">
    <location>
        <begin position="1"/>
        <end position="29"/>
    </location>
</feature>
<dbReference type="AlphaFoldDB" id="A0A4P9Y2C4"/>
<accession>A0A4P9Y2C4</accession>